<dbReference type="SUPFAM" id="SSF54285">
    <property type="entry name" value="MoaD/ThiS"/>
    <property type="match status" value="1"/>
</dbReference>
<keyword evidence="3" id="KW-0501">Molybdenum cofactor biosynthesis</keyword>
<evidence type="ECO:0000256" key="1">
    <source>
        <dbReference type="ARBA" id="ARBA00005046"/>
    </source>
</evidence>
<evidence type="ECO:0000256" key="8">
    <source>
        <dbReference type="ARBA" id="ARBA00075076"/>
    </source>
</evidence>
<dbReference type="PANTHER" id="PTHR33359:SF1">
    <property type="entry name" value="MOLYBDOPTERIN SYNTHASE SULFUR CARRIER SUBUNIT"/>
    <property type="match status" value="1"/>
</dbReference>
<dbReference type="GO" id="GO:0006777">
    <property type="term" value="P:Mo-molybdopterin cofactor biosynthetic process"/>
    <property type="evidence" value="ECO:0007669"/>
    <property type="project" value="UniProtKB-KW"/>
</dbReference>
<protein>
    <recommendedName>
        <fullName evidence="5">Molybdopterin synthase sulfur carrier subunit</fullName>
    </recommendedName>
    <alternativeName>
        <fullName evidence="11">MPT synthase subunit 1</fullName>
    </alternativeName>
    <alternativeName>
        <fullName evidence="8">Molybdenum cofactor biosynthesis protein D</fullName>
    </alternativeName>
    <alternativeName>
        <fullName evidence="10">Molybdopterin-converting factor small subunit</fullName>
    </alternativeName>
    <alternativeName>
        <fullName evidence="9">Molybdopterin-converting factor subunit 1</fullName>
    </alternativeName>
    <alternativeName>
        <fullName evidence="12">Sulfur carrier protein MoaD</fullName>
    </alternativeName>
</protein>
<dbReference type="UniPathway" id="UPA00344"/>
<keyword evidence="2" id="KW-0547">Nucleotide-binding</keyword>
<dbReference type="EMBL" id="CP018866">
    <property type="protein sequence ID" value="AST90395.1"/>
    <property type="molecule type" value="Genomic_DNA"/>
</dbReference>
<comment type="subunit">
    <text evidence="7">Heterotetramer of 2 MoaD subunits and 2 MoaE subunits. Forms a stable heterotetrameric complex of 2 MoaD and 2 MoeB during adenylation of MoaD by MoeB. During catalysis MoaD shuttles between the two heterotetrameric complexes.</text>
</comment>
<evidence type="ECO:0000256" key="11">
    <source>
        <dbReference type="ARBA" id="ARBA00078020"/>
    </source>
</evidence>
<dbReference type="Proteomes" id="UP000215224">
    <property type="component" value="Chromosome"/>
</dbReference>
<name>A0A223KLN2_9BACI</name>
<evidence type="ECO:0000256" key="2">
    <source>
        <dbReference type="ARBA" id="ARBA00022741"/>
    </source>
</evidence>
<dbReference type="GO" id="GO:1990133">
    <property type="term" value="C:molybdopterin adenylyltransferase complex"/>
    <property type="evidence" value="ECO:0007669"/>
    <property type="project" value="TreeGrafter"/>
</dbReference>
<keyword evidence="14" id="KW-1185">Reference proteome</keyword>
<proteinExistence type="inferred from homology"/>
<evidence type="ECO:0000256" key="4">
    <source>
        <dbReference type="ARBA" id="ARBA00024200"/>
    </source>
</evidence>
<dbReference type="InterPro" id="IPR044672">
    <property type="entry name" value="MOCS2A"/>
</dbReference>
<dbReference type="AlphaFoldDB" id="A0A223KLN2"/>
<evidence type="ECO:0000256" key="12">
    <source>
        <dbReference type="ARBA" id="ARBA00078992"/>
    </source>
</evidence>
<dbReference type="NCBIfam" id="TIGR01682">
    <property type="entry name" value="moaD"/>
    <property type="match status" value="1"/>
</dbReference>
<comment type="similarity">
    <text evidence="4">Belongs to the MoaD family.</text>
</comment>
<evidence type="ECO:0000256" key="10">
    <source>
        <dbReference type="ARBA" id="ARBA00077809"/>
    </source>
</evidence>
<sequence>MIKVLLFSYLQEAAGAGQLEIDSEQLTVLQLKEKLNKEYELTNLQQVMVAINEEYATDEQIIASGDTVALIPPVSGG</sequence>
<evidence type="ECO:0000256" key="5">
    <source>
        <dbReference type="ARBA" id="ARBA00024247"/>
    </source>
</evidence>
<evidence type="ECO:0000313" key="14">
    <source>
        <dbReference type="Proteomes" id="UP000215224"/>
    </source>
</evidence>
<evidence type="ECO:0000256" key="9">
    <source>
        <dbReference type="ARBA" id="ARBA00076711"/>
    </source>
</evidence>
<dbReference type="RefSeq" id="WP_066416714.1">
    <property type="nucleotide sequence ID" value="NZ_CP018866.1"/>
</dbReference>
<dbReference type="GO" id="GO:0000166">
    <property type="term" value="F:nucleotide binding"/>
    <property type="evidence" value="ECO:0007669"/>
    <property type="project" value="UniProtKB-KW"/>
</dbReference>
<dbReference type="InterPro" id="IPR003749">
    <property type="entry name" value="ThiS/MoaD-like"/>
</dbReference>
<evidence type="ECO:0000256" key="3">
    <source>
        <dbReference type="ARBA" id="ARBA00023150"/>
    </source>
</evidence>
<accession>A0A223KLN2</accession>
<evidence type="ECO:0000256" key="7">
    <source>
        <dbReference type="ARBA" id="ARBA00063099"/>
    </source>
</evidence>
<reference evidence="13 14" key="1">
    <citation type="submission" date="2016-12" db="EMBL/GenBank/DDBJ databases">
        <title>The whole genome sequencing and assembly of Bacillus cohnii DSM 6307T strain.</title>
        <authorList>
            <person name="Lee Y.-J."/>
            <person name="Yi H."/>
            <person name="Bahn Y.-S."/>
            <person name="Kim J.F."/>
            <person name="Lee D.-W."/>
        </authorList>
    </citation>
    <scope>NUCLEOTIDE SEQUENCE [LARGE SCALE GENOMIC DNA]</scope>
    <source>
        <strain evidence="13 14">DSM 6307</strain>
    </source>
</reference>
<evidence type="ECO:0000256" key="6">
    <source>
        <dbReference type="ARBA" id="ARBA00054425"/>
    </source>
</evidence>
<dbReference type="InterPro" id="IPR012675">
    <property type="entry name" value="Beta-grasp_dom_sf"/>
</dbReference>
<dbReference type="KEGG" id="bcoh:BC6307_03470"/>
<dbReference type="Pfam" id="PF02597">
    <property type="entry name" value="ThiS"/>
    <property type="match status" value="1"/>
</dbReference>
<evidence type="ECO:0000313" key="13">
    <source>
        <dbReference type="EMBL" id="AST90395.1"/>
    </source>
</evidence>
<dbReference type="FunFam" id="3.10.20.30:FF:000010">
    <property type="entry name" value="Molybdopterin synthase sulfur carrier subunit"/>
    <property type="match status" value="1"/>
</dbReference>
<organism evidence="13 14">
    <name type="scientific">Sutcliffiella cohnii</name>
    <dbReference type="NCBI Taxonomy" id="33932"/>
    <lineage>
        <taxon>Bacteria</taxon>
        <taxon>Bacillati</taxon>
        <taxon>Bacillota</taxon>
        <taxon>Bacilli</taxon>
        <taxon>Bacillales</taxon>
        <taxon>Bacillaceae</taxon>
        <taxon>Sutcliffiella</taxon>
    </lineage>
</organism>
<dbReference type="CDD" id="cd00754">
    <property type="entry name" value="Ubl_MoaD"/>
    <property type="match status" value="1"/>
</dbReference>
<dbReference type="STRING" id="1314751.GCA_001591425_02555"/>
<dbReference type="PANTHER" id="PTHR33359">
    <property type="entry name" value="MOLYBDOPTERIN SYNTHASE SULFUR CARRIER SUBUNIT"/>
    <property type="match status" value="1"/>
</dbReference>
<dbReference type="Gene3D" id="3.10.20.30">
    <property type="match status" value="1"/>
</dbReference>
<dbReference type="InterPro" id="IPR016155">
    <property type="entry name" value="Mopterin_synth/thiamin_S_b"/>
</dbReference>
<comment type="function">
    <text evidence="6">Involved in sulfur transfer in the conversion of molybdopterin precursor Z to molybdopterin.</text>
</comment>
<gene>
    <name evidence="13" type="ORF">BC6307_03470</name>
</gene>
<comment type="pathway">
    <text evidence="1">Cofactor biosynthesis; molybdopterin biosynthesis.</text>
</comment>